<keyword evidence="1" id="KW-0812">Transmembrane</keyword>
<comment type="caution">
    <text evidence="2">The sequence shown here is derived from an EMBL/GenBank/DDBJ whole genome shotgun (WGS) entry which is preliminary data.</text>
</comment>
<keyword evidence="1" id="KW-1133">Transmembrane helix</keyword>
<feature type="transmembrane region" description="Helical" evidence="1">
    <location>
        <begin position="39"/>
        <end position="57"/>
    </location>
</feature>
<keyword evidence="1" id="KW-0472">Membrane</keyword>
<dbReference type="Pfam" id="PF13858">
    <property type="entry name" value="DUF4199"/>
    <property type="match status" value="1"/>
</dbReference>
<feature type="transmembrane region" description="Helical" evidence="1">
    <location>
        <begin position="139"/>
        <end position="163"/>
    </location>
</feature>
<dbReference type="RefSeq" id="WP_019941852.1">
    <property type="nucleotide sequence ID" value="NZ_BMLI01000001.1"/>
</dbReference>
<dbReference type="InterPro" id="IPR025250">
    <property type="entry name" value="DUF4199"/>
</dbReference>
<feature type="transmembrane region" description="Helical" evidence="1">
    <location>
        <begin position="12"/>
        <end position="33"/>
    </location>
</feature>
<dbReference type="Proteomes" id="UP000632339">
    <property type="component" value="Unassembled WGS sequence"/>
</dbReference>
<name>A0ABQ2HD63_9BACT</name>
<evidence type="ECO:0008006" key="4">
    <source>
        <dbReference type="Google" id="ProtNLM"/>
    </source>
</evidence>
<evidence type="ECO:0000313" key="3">
    <source>
        <dbReference type="Proteomes" id="UP000632339"/>
    </source>
</evidence>
<organism evidence="2 3">
    <name type="scientific">Dyadobacter beijingensis</name>
    <dbReference type="NCBI Taxonomy" id="365489"/>
    <lineage>
        <taxon>Bacteria</taxon>
        <taxon>Pseudomonadati</taxon>
        <taxon>Bacteroidota</taxon>
        <taxon>Cytophagia</taxon>
        <taxon>Cytophagales</taxon>
        <taxon>Spirosomataceae</taxon>
        <taxon>Dyadobacter</taxon>
    </lineage>
</organism>
<evidence type="ECO:0000256" key="1">
    <source>
        <dbReference type="SAM" id="Phobius"/>
    </source>
</evidence>
<protein>
    <recommendedName>
        <fullName evidence="4">DUF4199 domain-containing protein</fullName>
    </recommendedName>
</protein>
<proteinExistence type="predicted"/>
<sequence>MEEKTSTARVALKYGVLAAVVTMIYSTILYVTGLGQNKTLASLSYVFMLVGIVWAMREFREKNGGFMSYGEGLGLGSLTSAVLGLLSSAFTMFYIQFIDNDLLAAGIDQMREDLERKGMDDAQIEQAIEVSQKFMSPGIMFVTVILGYVVMGFIVSLIIAAIMRKEKPVFE</sequence>
<gene>
    <name evidence="2" type="ORF">GCM10010967_04990</name>
</gene>
<keyword evidence="3" id="KW-1185">Reference proteome</keyword>
<dbReference type="EMBL" id="BMLI01000001">
    <property type="protein sequence ID" value="GGM76373.1"/>
    <property type="molecule type" value="Genomic_DNA"/>
</dbReference>
<reference evidence="3" key="1">
    <citation type="journal article" date="2019" name="Int. J. Syst. Evol. Microbiol.">
        <title>The Global Catalogue of Microorganisms (GCM) 10K type strain sequencing project: providing services to taxonomists for standard genome sequencing and annotation.</title>
        <authorList>
            <consortium name="The Broad Institute Genomics Platform"/>
            <consortium name="The Broad Institute Genome Sequencing Center for Infectious Disease"/>
            <person name="Wu L."/>
            <person name="Ma J."/>
        </authorList>
    </citation>
    <scope>NUCLEOTIDE SEQUENCE [LARGE SCALE GENOMIC DNA]</scope>
    <source>
        <strain evidence="3">CGMCC 1.6375</strain>
    </source>
</reference>
<accession>A0ABQ2HD63</accession>
<evidence type="ECO:0000313" key="2">
    <source>
        <dbReference type="EMBL" id="GGM76373.1"/>
    </source>
</evidence>
<feature type="transmembrane region" description="Helical" evidence="1">
    <location>
        <begin position="69"/>
        <end position="95"/>
    </location>
</feature>